<dbReference type="Proteomes" id="UP001519460">
    <property type="component" value="Unassembled WGS sequence"/>
</dbReference>
<organism evidence="2 3">
    <name type="scientific">Batillaria attramentaria</name>
    <dbReference type="NCBI Taxonomy" id="370345"/>
    <lineage>
        <taxon>Eukaryota</taxon>
        <taxon>Metazoa</taxon>
        <taxon>Spiralia</taxon>
        <taxon>Lophotrochozoa</taxon>
        <taxon>Mollusca</taxon>
        <taxon>Gastropoda</taxon>
        <taxon>Caenogastropoda</taxon>
        <taxon>Sorbeoconcha</taxon>
        <taxon>Cerithioidea</taxon>
        <taxon>Batillariidae</taxon>
        <taxon>Batillaria</taxon>
    </lineage>
</organism>
<dbReference type="AlphaFoldDB" id="A0ABD0LX35"/>
<comment type="caution">
    <text evidence="2">The sequence shown here is derived from an EMBL/GenBank/DDBJ whole genome shotgun (WGS) entry which is preliminary data.</text>
</comment>
<feature type="region of interest" description="Disordered" evidence="1">
    <location>
        <begin position="36"/>
        <end position="65"/>
    </location>
</feature>
<accession>A0ABD0LX35</accession>
<dbReference type="EMBL" id="JACVVK020000019">
    <property type="protein sequence ID" value="KAK7503668.1"/>
    <property type="molecule type" value="Genomic_DNA"/>
</dbReference>
<proteinExistence type="predicted"/>
<feature type="compositionally biased region" description="Basic and acidic residues" evidence="1">
    <location>
        <begin position="53"/>
        <end position="65"/>
    </location>
</feature>
<name>A0ABD0LX35_9CAEN</name>
<evidence type="ECO:0000313" key="3">
    <source>
        <dbReference type="Proteomes" id="UP001519460"/>
    </source>
</evidence>
<evidence type="ECO:0000313" key="2">
    <source>
        <dbReference type="EMBL" id="KAK7503668.1"/>
    </source>
</evidence>
<gene>
    <name evidence="2" type="ORF">BaRGS_00005207</name>
</gene>
<keyword evidence="3" id="KW-1185">Reference proteome</keyword>
<protein>
    <submittedName>
        <fullName evidence="2">Uncharacterized protein</fullName>
    </submittedName>
</protein>
<sequence>MTIITIGAVKKIFATNYLSSTIRAAYMSRITAQRSVEQRTSSAAATAPLPEEGTDRDLKPLPEHGEWEVKDPELFTFQAGWMRGDSSN</sequence>
<reference evidence="2 3" key="1">
    <citation type="journal article" date="2023" name="Sci. Data">
        <title>Genome assembly of the Korean intertidal mud-creeper Batillaria attramentaria.</title>
        <authorList>
            <person name="Patra A.K."/>
            <person name="Ho P.T."/>
            <person name="Jun S."/>
            <person name="Lee S.J."/>
            <person name="Kim Y."/>
            <person name="Won Y.J."/>
        </authorList>
    </citation>
    <scope>NUCLEOTIDE SEQUENCE [LARGE SCALE GENOMIC DNA]</scope>
    <source>
        <strain evidence="2">Wonlab-2016</strain>
    </source>
</reference>
<evidence type="ECO:0000256" key="1">
    <source>
        <dbReference type="SAM" id="MobiDB-lite"/>
    </source>
</evidence>